<feature type="region of interest" description="Disordered" evidence="2">
    <location>
        <begin position="18"/>
        <end position="42"/>
    </location>
</feature>
<sequence>MWDCAVPARSVVTVAGAEEKERLRDNEGRGRGPETRGASQSKLPCSSLPVVVLPPINLFRRWRPQSRCSLRRPCRCHCFHVFQRRCYRHRESREEALQQLNLEGHVHEMGERAAGRGRPCIPSTAADPCCAKPTALFLPSLAPPGFRPSLSLRELTGVVEVVTALCGSVLSCVGKPLRPENAPAAVAGKFCHCRDRNSSPLPLEVAAGLPPNRFGDRRCFGSAIPSLVRLLRKWLGTEVLAAGILIVDFGSRRKGFCDAFGLWFCVLRIWAQKLRRVHLVVVEMLCIVLVMKYIIKTRERNGKYKNAKGHDERAAKAETEAENLKQELGILEAEKDACFYQYNKCLEKISVLEAKLALTEENSRMLNEQIERAEMEAKSLRKSLAELNEEKEAVAFLYKQCLEKISTMGSEILHAHETFDRLNREIEIGAEKLRTVEEHCGLSMVEDHAIGA</sequence>
<accession>A0A444Z5T6</accession>
<dbReference type="InterPro" id="IPR051861">
    <property type="entry name" value="NET_actin-binding_domain"/>
</dbReference>
<reference evidence="3 4" key="1">
    <citation type="submission" date="2019-01" db="EMBL/GenBank/DDBJ databases">
        <title>Sequencing of cultivated peanut Arachis hypogaea provides insights into genome evolution and oil improvement.</title>
        <authorList>
            <person name="Chen X."/>
        </authorList>
    </citation>
    <scope>NUCLEOTIDE SEQUENCE [LARGE SCALE GENOMIC DNA]</scope>
    <source>
        <strain evidence="4">cv. Fuhuasheng</strain>
        <tissue evidence="3">Leaves</tissue>
    </source>
</reference>
<comment type="caution">
    <text evidence="3">The sequence shown here is derived from an EMBL/GenBank/DDBJ whole genome shotgun (WGS) entry which is preliminary data.</text>
</comment>
<feature type="coiled-coil region" evidence="1">
    <location>
        <begin position="307"/>
        <end position="390"/>
    </location>
</feature>
<dbReference type="STRING" id="3818.A0A444Z5T6"/>
<evidence type="ECO:0000256" key="1">
    <source>
        <dbReference type="SAM" id="Coils"/>
    </source>
</evidence>
<evidence type="ECO:0000313" key="3">
    <source>
        <dbReference type="EMBL" id="RYR09539.1"/>
    </source>
</evidence>
<gene>
    <name evidence="3" type="ORF">Ahy_B05g077891</name>
</gene>
<evidence type="ECO:0000313" key="4">
    <source>
        <dbReference type="Proteomes" id="UP000289738"/>
    </source>
</evidence>
<dbReference type="Proteomes" id="UP000289738">
    <property type="component" value="Chromosome B05"/>
</dbReference>
<dbReference type="GO" id="GO:0051015">
    <property type="term" value="F:actin filament binding"/>
    <property type="evidence" value="ECO:0007669"/>
    <property type="project" value="TreeGrafter"/>
</dbReference>
<dbReference type="GO" id="GO:0005886">
    <property type="term" value="C:plasma membrane"/>
    <property type="evidence" value="ECO:0007669"/>
    <property type="project" value="TreeGrafter"/>
</dbReference>
<name>A0A444Z5T6_ARAHY</name>
<keyword evidence="1" id="KW-0175">Coiled coil</keyword>
<dbReference type="EMBL" id="SDMP01000015">
    <property type="protein sequence ID" value="RYR09539.1"/>
    <property type="molecule type" value="Genomic_DNA"/>
</dbReference>
<dbReference type="PANTHER" id="PTHR32258">
    <property type="entry name" value="PROTEIN NETWORKED 4A"/>
    <property type="match status" value="1"/>
</dbReference>
<proteinExistence type="predicted"/>
<dbReference type="AlphaFoldDB" id="A0A444Z5T6"/>
<dbReference type="PANTHER" id="PTHR32258:SF6">
    <property type="entry name" value="PROTEIN NETWORKED 1A"/>
    <property type="match status" value="1"/>
</dbReference>
<feature type="compositionally biased region" description="Basic and acidic residues" evidence="2">
    <location>
        <begin position="18"/>
        <end position="34"/>
    </location>
</feature>
<evidence type="ECO:0000256" key="2">
    <source>
        <dbReference type="SAM" id="MobiDB-lite"/>
    </source>
</evidence>
<keyword evidence="4" id="KW-1185">Reference proteome</keyword>
<protein>
    <submittedName>
        <fullName evidence="3">Uncharacterized protein</fullName>
    </submittedName>
</protein>
<organism evidence="3 4">
    <name type="scientific">Arachis hypogaea</name>
    <name type="common">Peanut</name>
    <dbReference type="NCBI Taxonomy" id="3818"/>
    <lineage>
        <taxon>Eukaryota</taxon>
        <taxon>Viridiplantae</taxon>
        <taxon>Streptophyta</taxon>
        <taxon>Embryophyta</taxon>
        <taxon>Tracheophyta</taxon>
        <taxon>Spermatophyta</taxon>
        <taxon>Magnoliopsida</taxon>
        <taxon>eudicotyledons</taxon>
        <taxon>Gunneridae</taxon>
        <taxon>Pentapetalae</taxon>
        <taxon>rosids</taxon>
        <taxon>fabids</taxon>
        <taxon>Fabales</taxon>
        <taxon>Fabaceae</taxon>
        <taxon>Papilionoideae</taxon>
        <taxon>50 kb inversion clade</taxon>
        <taxon>dalbergioids sensu lato</taxon>
        <taxon>Dalbergieae</taxon>
        <taxon>Pterocarpus clade</taxon>
        <taxon>Arachis</taxon>
    </lineage>
</organism>